<dbReference type="GO" id="GO:0046872">
    <property type="term" value="F:metal ion binding"/>
    <property type="evidence" value="ECO:0007669"/>
    <property type="project" value="UniProtKB-KW"/>
</dbReference>
<keyword evidence="9 19" id="KW-0812">Transmembrane</keyword>
<feature type="transmembrane region" description="Helical" evidence="19">
    <location>
        <begin position="144"/>
        <end position="164"/>
    </location>
</feature>
<dbReference type="RefSeq" id="WP_207125535.1">
    <property type="nucleotide sequence ID" value="NZ_BOPO01000053.1"/>
</dbReference>
<dbReference type="PANTHER" id="PTHR19271:SF16">
    <property type="entry name" value="CYTOCHROME B"/>
    <property type="match status" value="1"/>
</dbReference>
<dbReference type="FunFam" id="1.20.810.10:FF:000007">
    <property type="entry name" value="Ubiquinol-cytochrome C reductase B subunit"/>
    <property type="match status" value="1"/>
</dbReference>
<comment type="catalytic activity">
    <reaction evidence="16">
        <text>a quinol + 2 Fe(III)-[cytochrome c](out) = a quinone + 2 Fe(II)-[cytochrome c](out) + 2 H(+)(out)</text>
        <dbReference type="Rhea" id="RHEA:11484"/>
        <dbReference type="Rhea" id="RHEA-COMP:10350"/>
        <dbReference type="Rhea" id="RHEA-COMP:14399"/>
        <dbReference type="ChEBI" id="CHEBI:15378"/>
        <dbReference type="ChEBI" id="CHEBI:24646"/>
        <dbReference type="ChEBI" id="CHEBI:29033"/>
        <dbReference type="ChEBI" id="CHEBI:29034"/>
        <dbReference type="ChEBI" id="CHEBI:132124"/>
        <dbReference type="EC" id="7.1.1.8"/>
    </reaction>
</comment>
<dbReference type="GO" id="GO:0016491">
    <property type="term" value="F:oxidoreductase activity"/>
    <property type="evidence" value="ECO:0007669"/>
    <property type="project" value="InterPro"/>
</dbReference>
<evidence type="ECO:0000256" key="10">
    <source>
        <dbReference type="ARBA" id="ARBA00022723"/>
    </source>
</evidence>
<dbReference type="Pfam" id="PF13631">
    <property type="entry name" value="Cytochrom_B_N_2"/>
    <property type="match status" value="1"/>
</dbReference>
<sequence length="534" mass="58741">MRVPDPRPSAVARRLSRWGDDRLGAAGLARSVFNKVFPDHWSFLLGEIALYSFVVLILTGTFLAMFFTPSSHEIVYHGSYVPLRGITVSEAYRSTLDLSFDVRGGLLVRQLHHWAANLFVAAIVVHMLRIFFTGAYRRPREMNWFIGLLLFWLAFVEGFAGYSLPDDGLSGTGLRIADSIVLSIPLIGTWASFALFGGEFPGTLIIERLYIAHVFLIPGIIAALIALHLVLVVVLKHTQWPGPGRTEHNVVGHRMIPGFAGRSTGLFLCVFAVLSLMAGLVQINPVWLWGPYQASAVSSASQPDWYVMFLEGSMRAMPAWEIRVHVAGHGYTVPPVFWAAVVLPGVLTVLAMAWPLVENRMHRDQQLHNLLQRPRDNPQRTALGVMAVAFFVVLTLNGVNDVIADKFDISLNAMVWAGRIGLLVIPPAAWFLAYRLCLSAQQHDRQTLFEGVETGLVVQSPSGEMSEVHQPVVAGEADEDTYRGGRVPVTPGDLGIVEAAPKGFFVSVEPAPRTKQLERDAQGAPADAEQEASR</sequence>
<evidence type="ECO:0000256" key="19">
    <source>
        <dbReference type="SAM" id="Phobius"/>
    </source>
</evidence>
<dbReference type="InterPro" id="IPR027387">
    <property type="entry name" value="Cytb/b6-like_sf"/>
</dbReference>
<evidence type="ECO:0000256" key="17">
    <source>
        <dbReference type="ARBA" id="ARBA00029568"/>
    </source>
</evidence>
<evidence type="ECO:0000259" key="20">
    <source>
        <dbReference type="PROSITE" id="PS51002"/>
    </source>
</evidence>
<evidence type="ECO:0000256" key="7">
    <source>
        <dbReference type="ARBA" id="ARBA00022617"/>
    </source>
</evidence>
<feature type="transmembrane region" description="Helical" evidence="19">
    <location>
        <begin position="114"/>
        <end position="132"/>
    </location>
</feature>
<keyword evidence="6" id="KW-1003">Cell membrane</keyword>
<evidence type="ECO:0000256" key="18">
    <source>
        <dbReference type="SAM" id="MobiDB-lite"/>
    </source>
</evidence>
<dbReference type="SUPFAM" id="SSF81648">
    <property type="entry name" value="a domain/subunit of cytochrome bc1 complex (Ubiquinol-cytochrome c reductase)"/>
    <property type="match status" value="1"/>
</dbReference>
<keyword evidence="5" id="KW-0813">Transport</keyword>
<comment type="cofactor">
    <cofactor evidence="1">
        <name>heme</name>
        <dbReference type="ChEBI" id="CHEBI:30413"/>
    </cofactor>
</comment>
<dbReference type="GO" id="GO:0022904">
    <property type="term" value="P:respiratory electron transport chain"/>
    <property type="evidence" value="ECO:0007669"/>
    <property type="project" value="InterPro"/>
</dbReference>
<evidence type="ECO:0000256" key="3">
    <source>
        <dbReference type="ARBA" id="ARBA00012951"/>
    </source>
</evidence>
<feature type="transmembrane region" description="Helical" evidence="19">
    <location>
        <begin position="210"/>
        <end position="235"/>
    </location>
</feature>
<evidence type="ECO:0000256" key="4">
    <source>
        <dbReference type="ARBA" id="ARBA00016116"/>
    </source>
</evidence>
<evidence type="ECO:0000256" key="14">
    <source>
        <dbReference type="ARBA" id="ARBA00023004"/>
    </source>
</evidence>
<dbReference type="PANTHER" id="PTHR19271">
    <property type="entry name" value="CYTOCHROME B"/>
    <property type="match status" value="1"/>
</dbReference>
<evidence type="ECO:0000256" key="9">
    <source>
        <dbReference type="ARBA" id="ARBA00022692"/>
    </source>
</evidence>
<dbReference type="InterPro" id="IPR036150">
    <property type="entry name" value="Cyt_b/b6_C_sf"/>
</dbReference>
<comment type="subcellular location">
    <subcellularLocation>
        <location evidence="2">Cell membrane</location>
        <topology evidence="2">Multi-pass membrane protein</topology>
    </subcellularLocation>
</comment>
<keyword evidence="10" id="KW-0479">Metal-binding</keyword>
<feature type="region of interest" description="Disordered" evidence="18">
    <location>
        <begin position="510"/>
        <end position="534"/>
    </location>
</feature>
<keyword evidence="11" id="KW-1278">Translocase</keyword>
<evidence type="ECO:0000256" key="11">
    <source>
        <dbReference type="ARBA" id="ARBA00022967"/>
    </source>
</evidence>
<feature type="transmembrane region" description="Helical" evidence="19">
    <location>
        <begin position="264"/>
        <end position="283"/>
    </location>
</feature>
<evidence type="ECO:0000256" key="13">
    <source>
        <dbReference type="ARBA" id="ARBA00022989"/>
    </source>
</evidence>
<organism evidence="21 22">
    <name type="scientific">Actinocatenispora comari</name>
    <dbReference type="NCBI Taxonomy" id="2807577"/>
    <lineage>
        <taxon>Bacteria</taxon>
        <taxon>Bacillati</taxon>
        <taxon>Actinomycetota</taxon>
        <taxon>Actinomycetes</taxon>
        <taxon>Micromonosporales</taxon>
        <taxon>Micromonosporaceae</taxon>
        <taxon>Actinocatenispora</taxon>
    </lineage>
</organism>
<evidence type="ECO:0000256" key="6">
    <source>
        <dbReference type="ARBA" id="ARBA00022475"/>
    </source>
</evidence>
<feature type="transmembrane region" description="Helical" evidence="19">
    <location>
        <begin position="416"/>
        <end position="437"/>
    </location>
</feature>
<evidence type="ECO:0000256" key="15">
    <source>
        <dbReference type="ARBA" id="ARBA00023136"/>
    </source>
</evidence>
<dbReference type="AlphaFoldDB" id="A0A8J4EL63"/>
<reference evidence="22" key="1">
    <citation type="journal article" date="2021" name="Int. J. Syst. Evol. Microbiol.">
        <title>Actinocatenispora comari sp. nov., an endophytic actinomycete isolated from aerial parts of Comarum salesowianum.</title>
        <authorList>
            <person name="Oyunbileg N."/>
            <person name="Iizaka Y."/>
            <person name="Hamada M."/>
            <person name="Davaapurev B.O."/>
            <person name="Fukumoto A."/>
            <person name="Tsetseg B."/>
            <person name="Kato F."/>
            <person name="Tamura T."/>
            <person name="Batkhuu J."/>
            <person name="Anzai Y."/>
        </authorList>
    </citation>
    <scope>NUCLEOTIDE SEQUENCE [LARGE SCALE GENOMIC DNA]</scope>
    <source>
        <strain evidence="22">NUM-2625</strain>
    </source>
</reference>
<dbReference type="Proteomes" id="UP000614996">
    <property type="component" value="Unassembled WGS sequence"/>
</dbReference>
<dbReference type="SUPFAM" id="SSF81342">
    <property type="entry name" value="Transmembrane di-heme cytochromes"/>
    <property type="match status" value="1"/>
</dbReference>
<evidence type="ECO:0000256" key="5">
    <source>
        <dbReference type="ARBA" id="ARBA00022448"/>
    </source>
</evidence>
<dbReference type="Gene3D" id="1.20.810.10">
    <property type="entry name" value="Cytochrome Bc1 Complex, Chain C"/>
    <property type="match status" value="1"/>
</dbReference>
<evidence type="ECO:0000256" key="16">
    <source>
        <dbReference type="ARBA" id="ARBA00029351"/>
    </source>
</evidence>
<dbReference type="GO" id="GO:0005886">
    <property type="term" value="C:plasma membrane"/>
    <property type="evidence" value="ECO:0007669"/>
    <property type="project" value="UniProtKB-SubCell"/>
</dbReference>
<evidence type="ECO:0000256" key="12">
    <source>
        <dbReference type="ARBA" id="ARBA00022982"/>
    </source>
</evidence>
<keyword evidence="13 19" id="KW-1133">Transmembrane helix</keyword>
<feature type="transmembrane region" description="Helical" evidence="19">
    <location>
        <begin position="378"/>
        <end position="396"/>
    </location>
</feature>
<protein>
    <recommendedName>
        <fullName evidence="4">Cytochrome bc1 complex cytochrome b subunit</fullName>
        <ecNumber evidence="3">7.1.1.8</ecNumber>
    </recommendedName>
    <alternativeName>
        <fullName evidence="17">Cytochrome bc1 reductase complex subunit QcrB</fullName>
    </alternativeName>
</protein>
<keyword evidence="14" id="KW-0408">Iron</keyword>
<proteinExistence type="predicted"/>
<evidence type="ECO:0000313" key="21">
    <source>
        <dbReference type="EMBL" id="GIL27805.1"/>
    </source>
</evidence>
<keyword evidence="7" id="KW-0349">Heme</keyword>
<feature type="domain" description="Cytochrome b/b6 N-terminal region profile" evidence="20">
    <location>
        <begin position="15"/>
        <end position="241"/>
    </location>
</feature>
<name>A0A8J4EL63_9ACTN</name>
<evidence type="ECO:0000313" key="22">
    <source>
        <dbReference type="Proteomes" id="UP000614996"/>
    </source>
</evidence>
<dbReference type="InterPro" id="IPR005797">
    <property type="entry name" value="Cyt_b/b6_N"/>
</dbReference>
<keyword evidence="15 19" id="KW-0472">Membrane</keyword>
<dbReference type="GO" id="GO:0008121">
    <property type="term" value="F:quinol-cytochrome-c reductase activity"/>
    <property type="evidence" value="ECO:0007669"/>
    <property type="project" value="UniProtKB-EC"/>
</dbReference>
<dbReference type="EMBL" id="BOPO01000053">
    <property type="protein sequence ID" value="GIL27805.1"/>
    <property type="molecule type" value="Genomic_DNA"/>
</dbReference>
<gene>
    <name evidence="21" type="primary">qcrB_1</name>
    <name evidence="21" type="ORF">NUM_30590</name>
</gene>
<evidence type="ECO:0000256" key="2">
    <source>
        <dbReference type="ARBA" id="ARBA00004651"/>
    </source>
</evidence>
<dbReference type="PROSITE" id="PS51002">
    <property type="entry name" value="CYTB_NTER"/>
    <property type="match status" value="1"/>
</dbReference>
<evidence type="ECO:0000256" key="1">
    <source>
        <dbReference type="ARBA" id="ARBA00001971"/>
    </source>
</evidence>
<keyword evidence="22" id="KW-1185">Reference proteome</keyword>
<dbReference type="EC" id="7.1.1.8" evidence="3"/>
<accession>A0A8J4EL63</accession>
<keyword evidence="8" id="KW-0679">Respiratory chain</keyword>
<evidence type="ECO:0000256" key="8">
    <source>
        <dbReference type="ARBA" id="ARBA00022660"/>
    </source>
</evidence>
<dbReference type="InterPro" id="IPR016174">
    <property type="entry name" value="Di-haem_cyt_TM"/>
</dbReference>
<keyword evidence="12" id="KW-0249">Electron transport</keyword>
<feature type="transmembrane region" description="Helical" evidence="19">
    <location>
        <begin position="336"/>
        <end position="357"/>
    </location>
</feature>
<comment type="caution">
    <text evidence="21">The sequence shown here is derived from an EMBL/GenBank/DDBJ whole genome shotgun (WGS) entry which is preliminary data.</text>
</comment>
<feature type="transmembrane region" description="Helical" evidence="19">
    <location>
        <begin position="48"/>
        <end position="67"/>
    </location>
</feature>